<dbReference type="OrthoDB" id="6716891at2"/>
<evidence type="ECO:0000313" key="1">
    <source>
        <dbReference type="EMBL" id="GAX61615.1"/>
    </source>
</evidence>
<keyword evidence="2" id="KW-1185">Reference proteome</keyword>
<protein>
    <submittedName>
        <fullName evidence="1">MerR-family transcriptional regulator</fullName>
    </submittedName>
</protein>
<sequence length="245" mass="28706">MAKKKIVSTTETIKDGIPIVLTDVVEKLGLQTEPGDKILFTRISQSAFMATIEKPVTKEIEKDDNTIYTGEISSAFIVEELYKYNREKKLSIKTEESKSLIAFAKIGIKTFYMIVEAHYHISDRMIRRYISRGLIPPPERHGKNAYYEELKTNVFSYLNVIDTFKKRYNLSLDDIGVIINNYRNQIVELDFILSGIEIEYNKPRRTSPNYIWIRKRFLERIQAKTENLEKLNIKALEREIKRKKS</sequence>
<evidence type="ECO:0000313" key="2">
    <source>
        <dbReference type="Proteomes" id="UP000218542"/>
    </source>
</evidence>
<dbReference type="AlphaFoldDB" id="A0A286U0E9"/>
<dbReference type="Gene3D" id="1.10.1660.10">
    <property type="match status" value="1"/>
</dbReference>
<organism evidence="1 2">
    <name type="scientific">Candidatus Scalindua japonica</name>
    <dbReference type="NCBI Taxonomy" id="1284222"/>
    <lineage>
        <taxon>Bacteria</taxon>
        <taxon>Pseudomonadati</taxon>
        <taxon>Planctomycetota</taxon>
        <taxon>Candidatus Brocadiia</taxon>
        <taxon>Candidatus Brocadiales</taxon>
        <taxon>Candidatus Scalinduaceae</taxon>
        <taxon>Candidatus Scalindua</taxon>
    </lineage>
</organism>
<name>A0A286U0E9_9BACT</name>
<reference evidence="2" key="1">
    <citation type="journal article" date="2017" name="Environ. Microbiol. Rep.">
        <title>Genetic Diversity of Marine Anaerobic Ammonium-Oxidizing Bacteria as Revealed by Genomic and Proteomic Analyses of 'Candidatus Scalindua japonica'.</title>
        <authorList>
            <person name="Oshiki M."/>
            <person name="Mizuto K."/>
            <person name="Kimura Z."/>
            <person name="Kindaichi T."/>
            <person name="Satoh H."/>
            <person name="Okabe S."/>
        </authorList>
    </citation>
    <scope>NUCLEOTIDE SEQUENCE [LARGE SCALE GENOMIC DNA]</scope>
    <source>
        <strain evidence="2">husup-a2</strain>
    </source>
</reference>
<dbReference type="RefSeq" id="WP_096894993.1">
    <property type="nucleotide sequence ID" value="NZ_BAOS01000027.1"/>
</dbReference>
<comment type="caution">
    <text evidence="1">The sequence shown here is derived from an EMBL/GenBank/DDBJ whole genome shotgun (WGS) entry which is preliminary data.</text>
</comment>
<dbReference type="EMBL" id="BAOS01000027">
    <property type="protein sequence ID" value="GAX61615.1"/>
    <property type="molecule type" value="Genomic_DNA"/>
</dbReference>
<accession>A0A286U0E9</accession>
<dbReference type="Proteomes" id="UP000218542">
    <property type="component" value="Unassembled WGS sequence"/>
</dbReference>
<gene>
    <name evidence="1" type="ORF">SCALIN_C27_0009</name>
</gene>
<proteinExistence type="predicted"/>